<evidence type="ECO:0000313" key="3">
    <source>
        <dbReference type="EMBL" id="TIH37378.1"/>
    </source>
</evidence>
<feature type="region of interest" description="Disordered" evidence="1">
    <location>
        <begin position="135"/>
        <end position="154"/>
    </location>
</feature>
<feature type="domain" description="Thoeris protein ThsB TIR-like" evidence="2">
    <location>
        <begin position="8"/>
        <end position="103"/>
    </location>
</feature>
<organism evidence="3 4">
    <name type="scientific">Subtercola vilae</name>
    <dbReference type="NCBI Taxonomy" id="2056433"/>
    <lineage>
        <taxon>Bacteria</taxon>
        <taxon>Bacillati</taxon>
        <taxon>Actinomycetota</taxon>
        <taxon>Actinomycetes</taxon>
        <taxon>Micrococcales</taxon>
        <taxon>Microbacteriaceae</taxon>
        <taxon>Subtercola</taxon>
    </lineage>
</organism>
<keyword evidence="4" id="KW-1185">Reference proteome</keyword>
<comment type="caution">
    <text evidence="3">The sequence shown here is derived from an EMBL/GenBank/DDBJ whole genome shotgun (WGS) entry which is preliminary data.</text>
</comment>
<name>A0A4T2C558_9MICO</name>
<evidence type="ECO:0000313" key="4">
    <source>
        <dbReference type="Proteomes" id="UP000306192"/>
    </source>
</evidence>
<dbReference type="Proteomes" id="UP000306192">
    <property type="component" value="Unassembled WGS sequence"/>
</dbReference>
<dbReference type="InterPro" id="IPR036490">
    <property type="entry name" value="ThsB_TIR-like_sf"/>
</dbReference>
<sequence length="154" mass="17468">MMSAHNIFVAHRHEDDHLVGELKSMLAKSGAEIRDSSITTDNPNDAHNEEYIRSLLRARIDWAGKMIVIVSPETYNHDWVDWEIEYARKFPDKKIIGVWAPGTTADNLPEELEDFADSIINWDAELIIDALENEHWTDPDGAPTAPHSIPRAPC</sequence>
<dbReference type="OrthoDB" id="9811746at2"/>
<gene>
    <name evidence="3" type="ORF">D4765_08190</name>
</gene>
<dbReference type="AlphaFoldDB" id="A0A4T2C558"/>
<reference evidence="3 4" key="1">
    <citation type="journal article" date="2019" name="Microorganisms">
        <title>Systematic Affiliation and Genome Analysis of Subtercola vilae DB165(T) with Particular Emphasis on Cold Adaptation of an Isolate from a High-Altitude Cold Volcano Lake.</title>
        <authorList>
            <person name="Villalobos A.S."/>
            <person name="Wiese J."/>
            <person name="Imhoff J.F."/>
            <person name="Dorador C."/>
            <person name="Keller A."/>
            <person name="Hentschel U."/>
        </authorList>
    </citation>
    <scope>NUCLEOTIDE SEQUENCE [LARGE SCALE GENOMIC DNA]</scope>
    <source>
        <strain evidence="3 4">DB165</strain>
    </source>
</reference>
<dbReference type="Pfam" id="PF08937">
    <property type="entry name" value="ThsB_TIR"/>
    <property type="match status" value="1"/>
</dbReference>
<proteinExistence type="predicted"/>
<dbReference type="SUPFAM" id="SSF52206">
    <property type="entry name" value="Hypothetical protein MTH538"/>
    <property type="match status" value="1"/>
</dbReference>
<dbReference type="EMBL" id="QYRT01000012">
    <property type="protein sequence ID" value="TIH37378.1"/>
    <property type="molecule type" value="Genomic_DNA"/>
</dbReference>
<accession>A0A4T2C558</accession>
<evidence type="ECO:0000256" key="1">
    <source>
        <dbReference type="SAM" id="MobiDB-lite"/>
    </source>
</evidence>
<evidence type="ECO:0000259" key="2">
    <source>
        <dbReference type="Pfam" id="PF08937"/>
    </source>
</evidence>
<dbReference type="Gene3D" id="3.40.50.9200">
    <property type="entry name" value="Hypothetical protein MTH538"/>
    <property type="match status" value="1"/>
</dbReference>
<protein>
    <submittedName>
        <fullName evidence="3">TIR domain-containing protein</fullName>
    </submittedName>
</protein>
<dbReference type="InterPro" id="IPR015032">
    <property type="entry name" value="ThsB__TIR-like_domain"/>
</dbReference>